<accession>A0DFS7</accession>
<evidence type="ECO:0000259" key="5">
    <source>
        <dbReference type="PROSITE" id="PS50011"/>
    </source>
</evidence>
<dbReference type="PROSITE" id="PS00108">
    <property type="entry name" value="PROTEIN_KINASE_ST"/>
    <property type="match status" value="1"/>
</dbReference>
<dbReference type="RefSeq" id="XP_001449291.1">
    <property type="nucleotide sequence ID" value="XM_001449254.2"/>
</dbReference>
<evidence type="ECO:0000256" key="1">
    <source>
        <dbReference type="ARBA" id="ARBA00022679"/>
    </source>
</evidence>
<proteinExistence type="predicted"/>
<dbReference type="EMBL" id="CT868418">
    <property type="protein sequence ID" value="CAK81894.1"/>
    <property type="molecule type" value="Genomic_DNA"/>
</dbReference>
<dbReference type="Gene3D" id="1.10.510.10">
    <property type="entry name" value="Transferase(Phosphotransferase) domain 1"/>
    <property type="match status" value="1"/>
</dbReference>
<dbReference type="Proteomes" id="UP000000600">
    <property type="component" value="Unassembled WGS sequence"/>
</dbReference>
<evidence type="ECO:0000313" key="6">
    <source>
        <dbReference type="EMBL" id="CAK81894.1"/>
    </source>
</evidence>
<gene>
    <name evidence="6" type="ORF">GSPATT00016707001</name>
</gene>
<dbReference type="AlphaFoldDB" id="A0DFS7"/>
<name>A0DFS7_PARTE</name>
<dbReference type="InterPro" id="IPR000719">
    <property type="entry name" value="Prot_kinase_dom"/>
</dbReference>
<evidence type="ECO:0000256" key="2">
    <source>
        <dbReference type="ARBA" id="ARBA00022741"/>
    </source>
</evidence>
<dbReference type="GO" id="GO:0010506">
    <property type="term" value="P:regulation of autophagy"/>
    <property type="evidence" value="ECO:0007669"/>
    <property type="project" value="InterPro"/>
</dbReference>
<keyword evidence="4" id="KW-0067">ATP-binding</keyword>
<dbReference type="InterPro" id="IPR011009">
    <property type="entry name" value="Kinase-like_dom_sf"/>
</dbReference>
<keyword evidence="1" id="KW-0808">Transferase</keyword>
<sequence>MNQQFAQNNLETLEETYTGFKMRYSCEEYDEFSCIRINNELEYCARKYKLGTINNPRFQALRRIKLYNILPVFDIYFDSQTIVAQDVERFSLENNINDLNEEQKMYLAAIVSITLQELAYRGFPFIVQERSVIILENHICLSLQDFCFDREVSEQESFDSYKKLMIKLFGDFLEINFENSTNYFLQLNQVYLGPSENMPYVELLDRIFEFTNVDTLASAASNSYVYEFDTPEFMKTIPNISQRTVLKSVKLDLNDTNSEYILTSSQRELEIMENFKKYEPLVACYAYFRIQKQLYIFMERYPQVLSNMLDYIDEERHCIQICWQLVVALKYLHQHQIIHRDLKPGNLFLSHENLERARLLIADFDRSRLSQWLTQSITQQKDTENKQDQISKLNELTPKSVLGATPSYDPPEAGTTDYDSSADIWQVGMIMFQIANKGEYPIRMTTQNFSKEEYQNNFTKEKIKNQLSKYNVNEQFIEIIAKCLSFNRKDRPTSHQLINELQLCFEEITPDAEETLISTHNLSQIERYSQLISSTRTLRMLNSQEL</sequence>
<dbReference type="Pfam" id="PF00069">
    <property type="entry name" value="Pkinase"/>
    <property type="match status" value="1"/>
</dbReference>
<feature type="domain" description="Protein kinase" evidence="5">
    <location>
        <begin position="210"/>
        <end position="503"/>
    </location>
</feature>
<dbReference type="PROSITE" id="PS50011">
    <property type="entry name" value="PROTEIN_KINASE_DOM"/>
    <property type="match status" value="1"/>
</dbReference>
<evidence type="ECO:0000313" key="7">
    <source>
        <dbReference type="Proteomes" id="UP000000600"/>
    </source>
</evidence>
<dbReference type="InterPro" id="IPR008271">
    <property type="entry name" value="Ser/Thr_kinase_AS"/>
</dbReference>
<dbReference type="PANTHER" id="PTHR24348">
    <property type="entry name" value="SERINE/THREONINE-PROTEIN KINASE UNC-51-RELATED"/>
    <property type="match status" value="1"/>
</dbReference>
<dbReference type="InParanoid" id="A0DFS7"/>
<dbReference type="GO" id="GO:0004674">
    <property type="term" value="F:protein serine/threonine kinase activity"/>
    <property type="evidence" value="ECO:0000318"/>
    <property type="project" value="GO_Central"/>
</dbReference>
<dbReference type="PANTHER" id="PTHR24348:SF22">
    <property type="entry name" value="NON-SPECIFIC SERINE_THREONINE PROTEIN KINASE"/>
    <property type="match status" value="1"/>
</dbReference>
<keyword evidence="7" id="KW-1185">Reference proteome</keyword>
<reference evidence="6 7" key="1">
    <citation type="journal article" date="2006" name="Nature">
        <title>Global trends of whole-genome duplications revealed by the ciliate Paramecium tetraurelia.</title>
        <authorList>
            <consortium name="Genoscope"/>
            <person name="Aury J.-M."/>
            <person name="Jaillon O."/>
            <person name="Duret L."/>
            <person name="Noel B."/>
            <person name="Jubin C."/>
            <person name="Porcel B.M."/>
            <person name="Segurens B."/>
            <person name="Daubin V."/>
            <person name="Anthouard V."/>
            <person name="Aiach N."/>
            <person name="Arnaiz O."/>
            <person name="Billaut A."/>
            <person name="Beisson J."/>
            <person name="Blanc I."/>
            <person name="Bouhouche K."/>
            <person name="Camara F."/>
            <person name="Duharcourt S."/>
            <person name="Guigo R."/>
            <person name="Gogendeau D."/>
            <person name="Katinka M."/>
            <person name="Keller A.-M."/>
            <person name="Kissmehl R."/>
            <person name="Klotz C."/>
            <person name="Koll F."/>
            <person name="Le Moue A."/>
            <person name="Lepere C."/>
            <person name="Malinsky S."/>
            <person name="Nowacki M."/>
            <person name="Nowak J.K."/>
            <person name="Plattner H."/>
            <person name="Poulain J."/>
            <person name="Ruiz F."/>
            <person name="Serrano V."/>
            <person name="Zagulski M."/>
            <person name="Dessen P."/>
            <person name="Betermier M."/>
            <person name="Weissenbach J."/>
            <person name="Scarpelli C."/>
            <person name="Schachter V."/>
            <person name="Sperling L."/>
            <person name="Meyer E."/>
            <person name="Cohen J."/>
            <person name="Wincker P."/>
        </authorList>
    </citation>
    <scope>NUCLEOTIDE SEQUENCE [LARGE SCALE GENOMIC DNA]</scope>
    <source>
        <strain evidence="6 7">Stock d4-2</strain>
    </source>
</reference>
<dbReference type="InterPro" id="IPR045269">
    <property type="entry name" value="Atg1-like"/>
</dbReference>
<keyword evidence="3" id="KW-0418">Kinase</keyword>
<dbReference type="HOGENOM" id="CLU_499204_0_0_1"/>
<dbReference type="PROSITE" id="PS00028">
    <property type="entry name" value="ZINC_FINGER_C2H2_1"/>
    <property type="match status" value="1"/>
</dbReference>
<organism evidence="6 7">
    <name type="scientific">Paramecium tetraurelia</name>
    <dbReference type="NCBI Taxonomy" id="5888"/>
    <lineage>
        <taxon>Eukaryota</taxon>
        <taxon>Sar</taxon>
        <taxon>Alveolata</taxon>
        <taxon>Ciliophora</taxon>
        <taxon>Intramacronucleata</taxon>
        <taxon>Oligohymenophorea</taxon>
        <taxon>Peniculida</taxon>
        <taxon>Parameciidae</taxon>
        <taxon>Paramecium</taxon>
    </lineage>
</organism>
<dbReference type="GO" id="GO:0005524">
    <property type="term" value="F:ATP binding"/>
    <property type="evidence" value="ECO:0007669"/>
    <property type="project" value="UniProtKB-KW"/>
</dbReference>
<dbReference type="CDD" id="cd00180">
    <property type="entry name" value="PKc"/>
    <property type="match status" value="1"/>
</dbReference>
<dbReference type="SMART" id="SM00220">
    <property type="entry name" value="S_TKc"/>
    <property type="match status" value="1"/>
</dbReference>
<dbReference type="GeneID" id="5035076"/>
<keyword evidence="2" id="KW-0547">Nucleotide-binding</keyword>
<protein>
    <recommendedName>
        <fullName evidence="5">Protein kinase domain-containing protein</fullName>
    </recommendedName>
</protein>
<evidence type="ECO:0000256" key="3">
    <source>
        <dbReference type="ARBA" id="ARBA00022777"/>
    </source>
</evidence>
<dbReference type="eggNOG" id="KOG0615">
    <property type="taxonomic scope" value="Eukaryota"/>
</dbReference>
<evidence type="ECO:0000256" key="4">
    <source>
        <dbReference type="ARBA" id="ARBA00022840"/>
    </source>
</evidence>
<dbReference type="OrthoDB" id="298137at2759"/>
<dbReference type="OMA" id="IFMERYP"/>
<dbReference type="InterPro" id="IPR013087">
    <property type="entry name" value="Znf_C2H2_type"/>
</dbReference>
<dbReference type="KEGG" id="ptm:GSPATT00016707001"/>
<dbReference type="SUPFAM" id="SSF56112">
    <property type="entry name" value="Protein kinase-like (PK-like)"/>
    <property type="match status" value="1"/>
</dbReference>
<dbReference type="STRING" id="5888.A0DFS7"/>